<dbReference type="EMBL" id="SMOL01000527">
    <property type="protein sequence ID" value="KAB2609699.1"/>
    <property type="molecule type" value="Genomic_DNA"/>
</dbReference>
<evidence type="ECO:0000313" key="2">
    <source>
        <dbReference type="EMBL" id="KAB2609699.1"/>
    </source>
</evidence>
<reference evidence="2 3" key="2">
    <citation type="submission" date="2019-11" db="EMBL/GenBank/DDBJ databases">
        <title>A de novo genome assembly of a pear dwarfing rootstock.</title>
        <authorList>
            <person name="Wang F."/>
            <person name="Wang J."/>
            <person name="Li S."/>
            <person name="Zhang Y."/>
            <person name="Fang M."/>
            <person name="Ma L."/>
            <person name="Zhao Y."/>
            <person name="Jiang S."/>
        </authorList>
    </citation>
    <scope>NUCLEOTIDE SEQUENCE [LARGE SCALE GENOMIC DNA]</scope>
    <source>
        <strain evidence="2">S2</strain>
        <tissue evidence="2">Leaf</tissue>
    </source>
</reference>
<protein>
    <submittedName>
        <fullName evidence="2">Uncharacterized protein</fullName>
    </submittedName>
</protein>
<dbReference type="AlphaFoldDB" id="A0A5N5G2S9"/>
<reference evidence="2 3" key="1">
    <citation type="submission" date="2019-09" db="EMBL/GenBank/DDBJ databases">
        <authorList>
            <person name="Ou C."/>
        </authorList>
    </citation>
    <scope>NUCLEOTIDE SEQUENCE [LARGE SCALE GENOMIC DNA]</scope>
    <source>
        <strain evidence="2">S2</strain>
        <tissue evidence="2">Leaf</tissue>
    </source>
</reference>
<dbReference type="Proteomes" id="UP000327157">
    <property type="component" value="Unassembled WGS sequence"/>
</dbReference>
<evidence type="ECO:0000256" key="1">
    <source>
        <dbReference type="SAM" id="MobiDB-lite"/>
    </source>
</evidence>
<feature type="region of interest" description="Disordered" evidence="1">
    <location>
        <begin position="62"/>
        <end position="85"/>
    </location>
</feature>
<sequence>MVSAKVVISRSVIHDETCFPCAFGISNLQHPTSFQPSAMPLRPIIVNLQLFQEHQGVTSFGTFPQSSSSSLQNSSQDNGTSRQFSSVSVSSSYPATLSNPFMLPIHSSQKLEILLPYISSSSSSDIVLAYTSHSIQTRLKTGTITRKDYIALASIFRQI</sequence>
<comment type="caution">
    <text evidence="2">The sequence shown here is derived from an EMBL/GenBank/DDBJ whole genome shotgun (WGS) entry which is preliminary data.</text>
</comment>
<keyword evidence="3" id="KW-1185">Reference proteome</keyword>
<name>A0A5N5G2S9_9ROSA</name>
<organism evidence="2 3">
    <name type="scientific">Pyrus ussuriensis x Pyrus communis</name>
    <dbReference type="NCBI Taxonomy" id="2448454"/>
    <lineage>
        <taxon>Eukaryota</taxon>
        <taxon>Viridiplantae</taxon>
        <taxon>Streptophyta</taxon>
        <taxon>Embryophyta</taxon>
        <taxon>Tracheophyta</taxon>
        <taxon>Spermatophyta</taxon>
        <taxon>Magnoliopsida</taxon>
        <taxon>eudicotyledons</taxon>
        <taxon>Gunneridae</taxon>
        <taxon>Pentapetalae</taxon>
        <taxon>rosids</taxon>
        <taxon>fabids</taxon>
        <taxon>Rosales</taxon>
        <taxon>Rosaceae</taxon>
        <taxon>Amygdaloideae</taxon>
        <taxon>Maleae</taxon>
        <taxon>Pyrus</taxon>
    </lineage>
</organism>
<feature type="compositionally biased region" description="Low complexity" evidence="1">
    <location>
        <begin position="65"/>
        <end position="76"/>
    </location>
</feature>
<proteinExistence type="predicted"/>
<evidence type="ECO:0000313" key="3">
    <source>
        <dbReference type="Proteomes" id="UP000327157"/>
    </source>
</evidence>
<gene>
    <name evidence="2" type="ORF">D8674_041430</name>
</gene>
<accession>A0A5N5G2S9</accession>